<sequence>AVRLTMSGSREVIAVPLRAMAEHLGATDLKSARDLLTALDEPKLAKLISNGVKVYATKTSKGDALYIPSAYIFAERVVGASPWMG</sequence>
<dbReference type="Proteomes" id="UP000649617">
    <property type="component" value="Unassembled WGS sequence"/>
</dbReference>
<comment type="caution">
    <text evidence="1">The sequence shown here is derived from an EMBL/GenBank/DDBJ whole genome shotgun (WGS) entry which is preliminary data.</text>
</comment>
<organism evidence="1 2">
    <name type="scientific">Symbiodinium pilosum</name>
    <name type="common">Dinoflagellate</name>
    <dbReference type="NCBI Taxonomy" id="2952"/>
    <lineage>
        <taxon>Eukaryota</taxon>
        <taxon>Sar</taxon>
        <taxon>Alveolata</taxon>
        <taxon>Dinophyceae</taxon>
        <taxon>Suessiales</taxon>
        <taxon>Symbiodiniaceae</taxon>
        <taxon>Symbiodinium</taxon>
    </lineage>
</organism>
<dbReference type="OrthoDB" id="432196at2759"/>
<protein>
    <submittedName>
        <fullName evidence="1">Uncharacterized protein</fullName>
    </submittedName>
</protein>
<feature type="non-terminal residue" evidence="1">
    <location>
        <position position="1"/>
    </location>
</feature>
<feature type="non-terminal residue" evidence="1">
    <location>
        <position position="85"/>
    </location>
</feature>
<evidence type="ECO:0000313" key="1">
    <source>
        <dbReference type="EMBL" id="CAE7600813.1"/>
    </source>
</evidence>
<name>A0A812UV99_SYMPI</name>
<gene>
    <name evidence="1" type="ORF">SPIL2461_LOCUS15952</name>
</gene>
<evidence type="ECO:0000313" key="2">
    <source>
        <dbReference type="Proteomes" id="UP000649617"/>
    </source>
</evidence>
<dbReference type="EMBL" id="CAJNIZ010040241">
    <property type="protein sequence ID" value="CAE7600813.1"/>
    <property type="molecule type" value="Genomic_DNA"/>
</dbReference>
<dbReference type="AlphaFoldDB" id="A0A812UV99"/>
<reference evidence="1" key="1">
    <citation type="submission" date="2021-02" db="EMBL/GenBank/DDBJ databases">
        <authorList>
            <person name="Dougan E. K."/>
            <person name="Rhodes N."/>
            <person name="Thang M."/>
            <person name="Chan C."/>
        </authorList>
    </citation>
    <scope>NUCLEOTIDE SEQUENCE</scope>
</reference>
<keyword evidence="2" id="KW-1185">Reference proteome</keyword>
<proteinExistence type="predicted"/>
<accession>A0A812UV99</accession>